<dbReference type="PROSITE" id="PS50977">
    <property type="entry name" value="HTH_TETR_2"/>
    <property type="match status" value="1"/>
</dbReference>
<dbReference type="RefSeq" id="WP_351977168.1">
    <property type="nucleotide sequence ID" value="NZ_JBEPBX010000017.1"/>
</dbReference>
<dbReference type="PANTHER" id="PTHR30055:SF234">
    <property type="entry name" value="HTH-TYPE TRANSCRIPTIONAL REGULATOR BETI"/>
    <property type="match status" value="1"/>
</dbReference>
<dbReference type="Pfam" id="PF00440">
    <property type="entry name" value="TetR_N"/>
    <property type="match status" value="1"/>
</dbReference>
<organism evidence="6 7">
    <name type="scientific">Streptomyces xantholiticus</name>
    <dbReference type="NCBI Taxonomy" id="68285"/>
    <lineage>
        <taxon>Bacteria</taxon>
        <taxon>Bacillati</taxon>
        <taxon>Actinomycetota</taxon>
        <taxon>Actinomycetes</taxon>
        <taxon>Kitasatosporales</taxon>
        <taxon>Streptomycetaceae</taxon>
        <taxon>Streptomyces</taxon>
    </lineage>
</organism>
<dbReference type="SUPFAM" id="SSF46689">
    <property type="entry name" value="Homeodomain-like"/>
    <property type="match status" value="1"/>
</dbReference>
<proteinExistence type="predicted"/>
<evidence type="ECO:0000313" key="7">
    <source>
        <dbReference type="Proteomes" id="UP001445472"/>
    </source>
</evidence>
<evidence type="ECO:0000256" key="3">
    <source>
        <dbReference type="ARBA" id="ARBA00023163"/>
    </source>
</evidence>
<evidence type="ECO:0000256" key="4">
    <source>
        <dbReference type="PROSITE-ProRule" id="PRU00335"/>
    </source>
</evidence>
<dbReference type="InterPro" id="IPR009057">
    <property type="entry name" value="Homeodomain-like_sf"/>
</dbReference>
<dbReference type="InterPro" id="IPR036271">
    <property type="entry name" value="Tet_transcr_reg_TetR-rel_C_sf"/>
</dbReference>
<feature type="domain" description="HTH tetR-type" evidence="5">
    <location>
        <begin position="19"/>
        <end position="79"/>
    </location>
</feature>
<dbReference type="InterPro" id="IPR050109">
    <property type="entry name" value="HTH-type_TetR-like_transc_reg"/>
</dbReference>
<keyword evidence="3" id="KW-0804">Transcription</keyword>
<keyword evidence="1" id="KW-0805">Transcription regulation</keyword>
<comment type="caution">
    <text evidence="6">The sequence shown here is derived from an EMBL/GenBank/DDBJ whole genome shotgun (WGS) entry which is preliminary data.</text>
</comment>
<dbReference type="Pfam" id="PF13305">
    <property type="entry name" value="TetR_C_33"/>
    <property type="match status" value="1"/>
</dbReference>
<evidence type="ECO:0000259" key="5">
    <source>
        <dbReference type="PROSITE" id="PS50977"/>
    </source>
</evidence>
<dbReference type="EMBL" id="JBEPBX010000017">
    <property type="protein sequence ID" value="MER6615645.1"/>
    <property type="molecule type" value="Genomic_DNA"/>
</dbReference>
<dbReference type="Proteomes" id="UP001445472">
    <property type="component" value="Unassembled WGS sequence"/>
</dbReference>
<reference evidence="6 7" key="1">
    <citation type="submission" date="2024-06" db="EMBL/GenBank/DDBJ databases">
        <title>The Natural Products Discovery Center: Release of the First 8490 Sequenced Strains for Exploring Actinobacteria Biosynthetic Diversity.</title>
        <authorList>
            <person name="Kalkreuter E."/>
            <person name="Kautsar S.A."/>
            <person name="Yang D."/>
            <person name="Bader C.D."/>
            <person name="Teijaro C.N."/>
            <person name="Fluegel L."/>
            <person name="Davis C.M."/>
            <person name="Simpson J.R."/>
            <person name="Lauterbach L."/>
            <person name="Steele A.D."/>
            <person name="Gui C."/>
            <person name="Meng S."/>
            <person name="Li G."/>
            <person name="Viehrig K."/>
            <person name="Ye F."/>
            <person name="Su P."/>
            <person name="Kiefer A.F."/>
            <person name="Nichols A."/>
            <person name="Cepeda A.J."/>
            <person name="Yan W."/>
            <person name="Fan B."/>
            <person name="Jiang Y."/>
            <person name="Adhikari A."/>
            <person name="Zheng C.-J."/>
            <person name="Schuster L."/>
            <person name="Cowan T.M."/>
            <person name="Smanski M.J."/>
            <person name="Chevrette M.G."/>
            <person name="De Carvalho L.P.S."/>
            <person name="Shen B."/>
        </authorList>
    </citation>
    <scope>NUCLEOTIDE SEQUENCE [LARGE SCALE GENOMIC DNA]</scope>
    <source>
        <strain evidence="6 7">NPDC000837</strain>
    </source>
</reference>
<evidence type="ECO:0000256" key="2">
    <source>
        <dbReference type="ARBA" id="ARBA00023125"/>
    </source>
</evidence>
<feature type="DNA-binding region" description="H-T-H motif" evidence="4">
    <location>
        <begin position="42"/>
        <end position="61"/>
    </location>
</feature>
<keyword evidence="2 4" id="KW-0238">DNA-binding</keyword>
<evidence type="ECO:0000313" key="6">
    <source>
        <dbReference type="EMBL" id="MER6615645.1"/>
    </source>
</evidence>
<keyword evidence="7" id="KW-1185">Reference proteome</keyword>
<name>A0ABV1UXZ0_9ACTN</name>
<gene>
    <name evidence="6" type="ORF">ABT276_20230</name>
</gene>
<sequence>MSSEALVVPAGTRRERRHRATVEEIKQIARGLLAEGGADGVTIRAIAREMGMAAPGIYRYFHSHDDLLRELRADICAEVALRLRLACGAVPEENAPRRLIVGARELRGWALAHRSEFEFIRAPAQDGVGGEASDRQALGRHAGWVLGRIFAELMADLWRMRPFPVPEPGSLPPGLTRQLSGIRGGSTADLPIEAIAVMLRWWVRLYGLICMEALGHMESAMADGTAFFEGELADACGALGIRTFYMEP</sequence>
<dbReference type="InterPro" id="IPR001647">
    <property type="entry name" value="HTH_TetR"/>
</dbReference>
<dbReference type="PANTHER" id="PTHR30055">
    <property type="entry name" value="HTH-TYPE TRANSCRIPTIONAL REGULATOR RUTR"/>
    <property type="match status" value="1"/>
</dbReference>
<dbReference type="Gene3D" id="1.10.357.10">
    <property type="entry name" value="Tetracycline Repressor, domain 2"/>
    <property type="match status" value="1"/>
</dbReference>
<protein>
    <submittedName>
        <fullName evidence="6">Helix-turn-helix domain-containing protein</fullName>
    </submittedName>
</protein>
<dbReference type="SUPFAM" id="SSF48498">
    <property type="entry name" value="Tetracyclin repressor-like, C-terminal domain"/>
    <property type="match status" value="1"/>
</dbReference>
<dbReference type="InterPro" id="IPR025996">
    <property type="entry name" value="MT1864/Rv1816-like_C"/>
</dbReference>
<accession>A0ABV1UXZ0</accession>
<evidence type="ECO:0000256" key="1">
    <source>
        <dbReference type="ARBA" id="ARBA00023015"/>
    </source>
</evidence>